<dbReference type="InterPro" id="IPR020471">
    <property type="entry name" value="AKR"/>
</dbReference>
<dbReference type="RefSeq" id="WP_024370296.1">
    <property type="nucleotide sequence ID" value="NZ_UGGP01000001.1"/>
</dbReference>
<evidence type="ECO:0000256" key="3">
    <source>
        <dbReference type="ARBA" id="ARBA00023002"/>
    </source>
</evidence>
<dbReference type="PANTHER" id="PTHR43827">
    <property type="entry name" value="2,5-DIKETO-D-GLUCONIC ACID REDUCTASE"/>
    <property type="match status" value="1"/>
</dbReference>
<evidence type="ECO:0000256" key="2">
    <source>
        <dbReference type="ARBA" id="ARBA00022857"/>
    </source>
</evidence>
<evidence type="ECO:0000256" key="4">
    <source>
        <dbReference type="PIRSR" id="PIRSR000097-1"/>
    </source>
</evidence>
<gene>
    <name evidence="8" type="primary">ytbE</name>
    <name evidence="8" type="ORF">NCTC13163_01632</name>
</gene>
<evidence type="ECO:0000313" key="8">
    <source>
        <dbReference type="EMBL" id="STO08262.1"/>
    </source>
</evidence>
<dbReference type="Pfam" id="PF00248">
    <property type="entry name" value="Aldo_ket_red"/>
    <property type="match status" value="1"/>
</dbReference>
<dbReference type="PRINTS" id="PR00069">
    <property type="entry name" value="ALDKETRDTASE"/>
</dbReference>
<dbReference type="STRING" id="1397694.GCA_000702585_02129"/>
<evidence type="ECO:0000256" key="5">
    <source>
        <dbReference type="PIRSR" id="PIRSR000097-2"/>
    </source>
</evidence>
<protein>
    <submittedName>
        <fullName evidence="8">Uncharacterized oxidoreductase YtbE</fullName>
        <ecNumber evidence="8">1.-.-.-</ecNumber>
    </submittedName>
</protein>
<evidence type="ECO:0000313" key="9">
    <source>
        <dbReference type="Proteomes" id="UP000254060"/>
    </source>
</evidence>
<proteinExistence type="inferred from homology"/>
<dbReference type="PROSITE" id="PS00062">
    <property type="entry name" value="ALDOKETO_REDUCTASE_2"/>
    <property type="match status" value="1"/>
</dbReference>
<keyword evidence="2" id="KW-0521">NADP</keyword>
<evidence type="ECO:0000256" key="1">
    <source>
        <dbReference type="ARBA" id="ARBA00007905"/>
    </source>
</evidence>
<dbReference type="InterPro" id="IPR036812">
    <property type="entry name" value="NAD(P)_OxRdtase_dom_sf"/>
</dbReference>
<dbReference type="PIRSF" id="PIRSF000097">
    <property type="entry name" value="AKR"/>
    <property type="match status" value="1"/>
</dbReference>
<dbReference type="FunFam" id="3.20.20.100:FF:000015">
    <property type="entry name" value="Oxidoreductase, aldo/keto reductase family"/>
    <property type="match status" value="1"/>
</dbReference>
<organism evidence="8 9">
    <name type="scientific">Exiguobacterium aurantiacum</name>
    <dbReference type="NCBI Taxonomy" id="33987"/>
    <lineage>
        <taxon>Bacteria</taxon>
        <taxon>Bacillati</taxon>
        <taxon>Bacillota</taxon>
        <taxon>Bacilli</taxon>
        <taxon>Bacillales</taxon>
        <taxon>Bacillales Family XII. Incertae Sedis</taxon>
        <taxon>Exiguobacterium</taxon>
    </lineage>
</organism>
<feature type="site" description="Lowers pKa of active site Tyr" evidence="6">
    <location>
        <position position="74"/>
    </location>
</feature>
<comment type="similarity">
    <text evidence="1">Belongs to the aldo/keto reductase family.</text>
</comment>
<dbReference type="Proteomes" id="UP000254060">
    <property type="component" value="Unassembled WGS sequence"/>
</dbReference>
<dbReference type="AlphaFoldDB" id="A0A377FTW2"/>
<dbReference type="EC" id="1.-.-.-" evidence="8"/>
<feature type="active site" description="Proton donor" evidence="4">
    <location>
        <position position="49"/>
    </location>
</feature>
<accession>A0A377FTW2</accession>
<dbReference type="EMBL" id="UGGP01000001">
    <property type="protein sequence ID" value="STO08262.1"/>
    <property type="molecule type" value="Genomic_DNA"/>
</dbReference>
<sequence length="270" mass="30243">MQLATLRNGVQIPMIGFGVWQVDNETEAPQAVAEALKVGYRHIDTAAVYKNEEGVAKGITTSGVSRDDIFLTSKIWNEDIRQGRTKEAFAESLARLETDYLDLCLLHWPVDGFVEAWKDLIDLYEAGKIKAIGVSNFKEHHLEALKEAGLMIPLINQVELHPQLPQPDLVEYCQDEGIQIEAWSPLMQGKFLDIPVFAEIAEKHGKTPAQVVLRWHLETGNVALPKSVTPHRIKENFDVFDFTLDADDMAKIDAAATNERLGPDPDNIDF</sequence>
<dbReference type="Gene3D" id="3.20.20.100">
    <property type="entry name" value="NADP-dependent oxidoreductase domain"/>
    <property type="match status" value="1"/>
</dbReference>
<dbReference type="OrthoDB" id="9804790at2"/>
<feature type="binding site" evidence="5">
    <location>
        <position position="107"/>
    </location>
    <ligand>
        <name>substrate</name>
    </ligand>
</feature>
<keyword evidence="3 8" id="KW-0560">Oxidoreductase</keyword>
<evidence type="ECO:0000259" key="7">
    <source>
        <dbReference type="Pfam" id="PF00248"/>
    </source>
</evidence>
<dbReference type="GO" id="GO:0016616">
    <property type="term" value="F:oxidoreductase activity, acting on the CH-OH group of donors, NAD or NADP as acceptor"/>
    <property type="evidence" value="ECO:0007669"/>
    <property type="project" value="UniProtKB-ARBA"/>
</dbReference>
<reference evidence="8 9" key="1">
    <citation type="submission" date="2018-06" db="EMBL/GenBank/DDBJ databases">
        <authorList>
            <consortium name="Pathogen Informatics"/>
            <person name="Doyle S."/>
        </authorList>
    </citation>
    <scope>NUCLEOTIDE SEQUENCE [LARGE SCALE GENOMIC DNA]</scope>
    <source>
        <strain evidence="8 9">NCTC13163</strain>
    </source>
</reference>
<dbReference type="InterPro" id="IPR023210">
    <property type="entry name" value="NADP_OxRdtase_dom"/>
</dbReference>
<dbReference type="InterPro" id="IPR018170">
    <property type="entry name" value="Aldo/ket_reductase_CS"/>
</dbReference>
<evidence type="ECO:0000256" key="6">
    <source>
        <dbReference type="PIRSR" id="PIRSR000097-3"/>
    </source>
</evidence>
<dbReference type="SUPFAM" id="SSF51430">
    <property type="entry name" value="NAD(P)-linked oxidoreductase"/>
    <property type="match status" value="1"/>
</dbReference>
<dbReference type="PANTHER" id="PTHR43827:SF3">
    <property type="entry name" value="NADP-DEPENDENT OXIDOREDUCTASE DOMAIN-CONTAINING PROTEIN"/>
    <property type="match status" value="1"/>
</dbReference>
<name>A0A377FTW2_9BACL</name>
<feature type="domain" description="NADP-dependent oxidoreductase" evidence="7">
    <location>
        <begin position="15"/>
        <end position="255"/>
    </location>
</feature>
<dbReference type="PROSITE" id="PS00063">
    <property type="entry name" value="ALDOKETO_REDUCTASE_3"/>
    <property type="match status" value="1"/>
</dbReference>